<keyword evidence="2" id="KW-1185">Reference proteome</keyword>
<accession>A0AA35TUW0</accession>
<name>A0AA35TUW0_GEOBA</name>
<gene>
    <name evidence="1" type="ORF">GBAR_LOCUS29931</name>
</gene>
<comment type="caution">
    <text evidence="1">The sequence shown here is derived from an EMBL/GenBank/DDBJ whole genome shotgun (WGS) entry which is preliminary data.</text>
</comment>
<evidence type="ECO:0000313" key="1">
    <source>
        <dbReference type="EMBL" id="CAI8054855.1"/>
    </source>
</evidence>
<sequence length="179" mass="20029">MNYPLLSKNCGKYDDTYFLCHGRCPPQWDVLFSLFPCATAASMAQRGLPGCAFWGGLLQWETPPCTAPMKAAVSLSRVYYSNFSVTKSINGDAVHYPSIEHIVALGILGKYLSQALVCVIGLLQQFRALLFNYGHNTRAQHISRLFLNVNVVYICVYLEQFMHMNPDESAPMVSLALHM</sequence>
<reference evidence="1" key="1">
    <citation type="submission" date="2023-03" db="EMBL/GenBank/DDBJ databases">
        <authorList>
            <person name="Steffen K."/>
            <person name="Cardenas P."/>
        </authorList>
    </citation>
    <scope>NUCLEOTIDE SEQUENCE</scope>
</reference>
<organism evidence="1 2">
    <name type="scientific">Geodia barretti</name>
    <name type="common">Barrett's horny sponge</name>
    <dbReference type="NCBI Taxonomy" id="519541"/>
    <lineage>
        <taxon>Eukaryota</taxon>
        <taxon>Metazoa</taxon>
        <taxon>Porifera</taxon>
        <taxon>Demospongiae</taxon>
        <taxon>Heteroscleromorpha</taxon>
        <taxon>Tetractinellida</taxon>
        <taxon>Astrophorina</taxon>
        <taxon>Geodiidae</taxon>
        <taxon>Geodia</taxon>
    </lineage>
</organism>
<dbReference type="AlphaFoldDB" id="A0AA35TUW0"/>
<evidence type="ECO:0000313" key="2">
    <source>
        <dbReference type="Proteomes" id="UP001174909"/>
    </source>
</evidence>
<proteinExistence type="predicted"/>
<protein>
    <submittedName>
        <fullName evidence="1">Uncharacterized protein</fullName>
    </submittedName>
</protein>
<dbReference type="EMBL" id="CASHTH010004212">
    <property type="protein sequence ID" value="CAI8054855.1"/>
    <property type="molecule type" value="Genomic_DNA"/>
</dbReference>
<dbReference type="Proteomes" id="UP001174909">
    <property type="component" value="Unassembled WGS sequence"/>
</dbReference>